<gene>
    <name evidence="1" type="ORF">N7530_006303</name>
</gene>
<dbReference type="EMBL" id="JAPWDO010000004">
    <property type="protein sequence ID" value="KAJ5472302.1"/>
    <property type="molecule type" value="Genomic_DNA"/>
</dbReference>
<name>A0A9W9WRE7_9EURO</name>
<accession>A0A9W9WRE7</accession>
<dbReference type="Proteomes" id="UP001147760">
    <property type="component" value="Unassembled WGS sequence"/>
</dbReference>
<keyword evidence="2" id="KW-1185">Reference proteome</keyword>
<dbReference type="AlphaFoldDB" id="A0A9W9WRE7"/>
<comment type="caution">
    <text evidence="1">The sequence shown here is derived from an EMBL/GenBank/DDBJ whole genome shotgun (WGS) entry which is preliminary data.</text>
</comment>
<evidence type="ECO:0000313" key="2">
    <source>
        <dbReference type="Proteomes" id="UP001147760"/>
    </source>
</evidence>
<reference evidence="1" key="2">
    <citation type="journal article" date="2023" name="IMA Fungus">
        <title>Comparative genomic study of the Penicillium genus elucidates a diverse pangenome and 15 lateral gene transfer events.</title>
        <authorList>
            <person name="Petersen C."/>
            <person name="Sorensen T."/>
            <person name="Nielsen M.R."/>
            <person name="Sondergaard T.E."/>
            <person name="Sorensen J.L."/>
            <person name="Fitzpatrick D.A."/>
            <person name="Frisvad J.C."/>
            <person name="Nielsen K.L."/>
        </authorList>
    </citation>
    <scope>NUCLEOTIDE SEQUENCE</scope>
    <source>
        <strain evidence="1">IBT 17660</strain>
    </source>
</reference>
<organism evidence="1 2">
    <name type="scientific">Penicillium desertorum</name>
    <dbReference type="NCBI Taxonomy" id="1303715"/>
    <lineage>
        <taxon>Eukaryota</taxon>
        <taxon>Fungi</taxon>
        <taxon>Dikarya</taxon>
        <taxon>Ascomycota</taxon>
        <taxon>Pezizomycotina</taxon>
        <taxon>Eurotiomycetes</taxon>
        <taxon>Eurotiomycetidae</taxon>
        <taxon>Eurotiales</taxon>
        <taxon>Aspergillaceae</taxon>
        <taxon>Penicillium</taxon>
    </lineage>
</organism>
<proteinExistence type="predicted"/>
<reference evidence="1" key="1">
    <citation type="submission" date="2022-12" db="EMBL/GenBank/DDBJ databases">
        <authorList>
            <person name="Petersen C."/>
        </authorList>
    </citation>
    <scope>NUCLEOTIDE SEQUENCE</scope>
    <source>
        <strain evidence="1">IBT 17660</strain>
    </source>
</reference>
<evidence type="ECO:0000313" key="1">
    <source>
        <dbReference type="EMBL" id="KAJ5472302.1"/>
    </source>
</evidence>
<sequence length="64" mass="6883">MIRKMSSSTGASSVKEEYEVLKVVEDGEARVLPTTASAVYDPVSGQLFLGALSSPFMVVCEQQK</sequence>
<protein>
    <submittedName>
        <fullName evidence="1">Uncharacterized protein</fullName>
    </submittedName>
</protein>